<accession>A0A6J5MHW0</accession>
<sequence length="282" mass="29045">MAALTDLSDLINRLTGGNNGTPEFFFVNKPGRVAGAAAATPVVGRPVSLWTYDGTHGAGAYGTGELVPTNTTNGAIPFTNPGGSREKWLIGATGVSTSLGVFVLYDRLYQRAGLSCTSAADQTVMGTTPANPITRNTGGVGNFIAYELEAGNTGTQTTITATYTDDAGNNGAVTPTTLIGGTGFNLAQRIQIMPLAAGDKGVRAVEKVKLTAALGSGTFSVVIGRPLVYLPISTSTISAIRDFTTGFPSIPKIDNNACLAWYVIPAGTAIPDFTATLSMVEK</sequence>
<protein>
    <submittedName>
        <fullName evidence="1">Uncharacterized protein</fullName>
    </submittedName>
</protein>
<proteinExistence type="predicted"/>
<gene>
    <name evidence="1" type="ORF">UFOVP455_64</name>
</gene>
<reference evidence="1" key="1">
    <citation type="submission" date="2020-04" db="EMBL/GenBank/DDBJ databases">
        <authorList>
            <person name="Chiriac C."/>
            <person name="Salcher M."/>
            <person name="Ghai R."/>
            <person name="Kavagutti S V."/>
        </authorList>
    </citation>
    <scope>NUCLEOTIDE SEQUENCE</scope>
</reference>
<name>A0A6J5MHW0_9CAUD</name>
<dbReference type="EMBL" id="LR796427">
    <property type="protein sequence ID" value="CAB4144740.1"/>
    <property type="molecule type" value="Genomic_DNA"/>
</dbReference>
<evidence type="ECO:0000313" key="1">
    <source>
        <dbReference type="EMBL" id="CAB4144740.1"/>
    </source>
</evidence>
<organism evidence="1">
    <name type="scientific">uncultured Caudovirales phage</name>
    <dbReference type="NCBI Taxonomy" id="2100421"/>
    <lineage>
        <taxon>Viruses</taxon>
        <taxon>Duplodnaviria</taxon>
        <taxon>Heunggongvirae</taxon>
        <taxon>Uroviricota</taxon>
        <taxon>Caudoviricetes</taxon>
        <taxon>Peduoviridae</taxon>
        <taxon>Maltschvirus</taxon>
        <taxon>Maltschvirus maltsch</taxon>
    </lineage>
</organism>